<proteinExistence type="predicted"/>
<dbReference type="WBParaSite" id="JU765_v2.g16936.t1">
    <property type="protein sequence ID" value="JU765_v2.g16936.t1"/>
    <property type="gene ID" value="JU765_v2.g16936"/>
</dbReference>
<sequence>MGPPKDAPFVMTKEMSFGKLQMTTFFDLKEDGSLDILVEYTEVDTRRLKFDFIHCDDKGDTTFLKVQVFTNVCTKNCKNSKATELGSGISWHGSCAYYTMADTSGNIQKGLQCQLPQTSQRALYVPSILFGLGRSPNFIDEVSIGSPRPSDDTSNQHFVLYQIVPNSRLIVVPPEGNEIHWNSRLYLTPNQLIIQSIVALASLCILLTILILLLHYHEHRQDVREKQAQLHRFHFDAM</sequence>
<evidence type="ECO:0000313" key="1">
    <source>
        <dbReference type="Proteomes" id="UP000887576"/>
    </source>
</evidence>
<evidence type="ECO:0000313" key="2">
    <source>
        <dbReference type="WBParaSite" id="JU765_v2.g16936.t1"/>
    </source>
</evidence>
<accession>A0AC34QJA5</accession>
<protein>
    <submittedName>
        <fullName evidence="2">T-cell immunomodulatory protein</fullName>
    </submittedName>
</protein>
<dbReference type="Proteomes" id="UP000887576">
    <property type="component" value="Unplaced"/>
</dbReference>
<name>A0AC34QJA5_9BILA</name>
<organism evidence="1 2">
    <name type="scientific">Panagrolaimus sp. JU765</name>
    <dbReference type="NCBI Taxonomy" id="591449"/>
    <lineage>
        <taxon>Eukaryota</taxon>
        <taxon>Metazoa</taxon>
        <taxon>Ecdysozoa</taxon>
        <taxon>Nematoda</taxon>
        <taxon>Chromadorea</taxon>
        <taxon>Rhabditida</taxon>
        <taxon>Tylenchina</taxon>
        <taxon>Panagrolaimomorpha</taxon>
        <taxon>Panagrolaimoidea</taxon>
        <taxon>Panagrolaimidae</taxon>
        <taxon>Panagrolaimus</taxon>
    </lineage>
</organism>
<reference evidence="2" key="1">
    <citation type="submission" date="2022-11" db="UniProtKB">
        <authorList>
            <consortium name="WormBaseParasite"/>
        </authorList>
    </citation>
    <scope>IDENTIFICATION</scope>
</reference>